<dbReference type="OrthoDB" id="2364568at2"/>
<evidence type="ECO:0000313" key="4">
    <source>
        <dbReference type="Proteomes" id="UP000261905"/>
    </source>
</evidence>
<dbReference type="Proteomes" id="UP000261905">
    <property type="component" value="Unassembled WGS sequence"/>
</dbReference>
<evidence type="ECO:0000259" key="2">
    <source>
        <dbReference type="PROSITE" id="PS51272"/>
    </source>
</evidence>
<proteinExistence type="predicted"/>
<feature type="signal peptide" evidence="1">
    <location>
        <begin position="1"/>
        <end position="29"/>
    </location>
</feature>
<dbReference type="PROSITE" id="PS51272">
    <property type="entry name" value="SLH"/>
    <property type="match status" value="1"/>
</dbReference>
<gene>
    <name evidence="3" type="ORF">DX130_17130</name>
</gene>
<organism evidence="3 4">
    <name type="scientific">Paenibacillus paeoniae</name>
    <dbReference type="NCBI Taxonomy" id="2292705"/>
    <lineage>
        <taxon>Bacteria</taxon>
        <taxon>Bacillati</taxon>
        <taxon>Bacillota</taxon>
        <taxon>Bacilli</taxon>
        <taxon>Bacillales</taxon>
        <taxon>Paenibacillaceae</taxon>
        <taxon>Paenibacillus</taxon>
    </lineage>
</organism>
<dbReference type="AlphaFoldDB" id="A0A371PEC3"/>
<feature type="chain" id="PRO_5016870338" evidence="1">
    <location>
        <begin position="30"/>
        <end position="498"/>
    </location>
</feature>
<evidence type="ECO:0000313" key="3">
    <source>
        <dbReference type="EMBL" id="REK74264.1"/>
    </source>
</evidence>
<accession>A0A371PEC3</accession>
<dbReference type="EMBL" id="QUBQ01000003">
    <property type="protein sequence ID" value="REK74264.1"/>
    <property type="molecule type" value="Genomic_DNA"/>
</dbReference>
<feature type="domain" description="SLH" evidence="2">
    <location>
        <begin position="37"/>
        <end position="100"/>
    </location>
</feature>
<name>A0A371PEC3_9BACL</name>
<reference evidence="3 4" key="1">
    <citation type="submission" date="2018-08" db="EMBL/GenBank/DDBJ databases">
        <title>Paenibacillus sp. M4BSY-1, whole genome shotgun sequence.</title>
        <authorList>
            <person name="Tuo L."/>
        </authorList>
    </citation>
    <scope>NUCLEOTIDE SEQUENCE [LARGE SCALE GENOMIC DNA]</scope>
    <source>
        <strain evidence="3 4">M4BSY-1</strain>
    </source>
</reference>
<comment type="caution">
    <text evidence="3">The sequence shown here is derived from an EMBL/GenBank/DDBJ whole genome shotgun (WGS) entry which is preliminary data.</text>
</comment>
<dbReference type="RefSeq" id="WP_116047477.1">
    <property type="nucleotide sequence ID" value="NZ_QUBQ01000003.1"/>
</dbReference>
<keyword evidence="4" id="KW-1185">Reference proteome</keyword>
<keyword evidence="1" id="KW-0732">Signal</keyword>
<evidence type="ECO:0000256" key="1">
    <source>
        <dbReference type="SAM" id="SignalP"/>
    </source>
</evidence>
<dbReference type="InterPro" id="IPR001119">
    <property type="entry name" value="SLH_dom"/>
</dbReference>
<sequence length="498" mass="53551">MKTINQKAAIVALSALIGGGALLPFTAKAASLAPVANIQQSAITNFNQQAEQAIQQLINQGVLRGYTDGSMRVEKQVTNAELMKMILLALNPDQGKAAQQLEGKQDHWYTSYLEAATSSGLVESVEALQPNAPAASSEISAIIAKALQRDTKSVQYWMEQIGVGQESLTRGQAAQLLVLSEKAIRTESAEIESIKALNKITLEVTFSAPLILEDETTAAANANFAFDHGLKLVNQPRLKTGSIATYIVPVQTMTPGTAYTTNYKSQHTHTVQASDEMIRLQSVRQVTADTFEVDSFRADGVVDYGYLISAYAGGRGANAIIVDENNEWNGQHLQIISSLATRQATLTPENGAPITVNYVGFTQSTDGKQEPKFRLPAGTMLEPGVKYTVSSDWFELKNNTFTAEAISPLEIASVSKVDTATLNVTLTADPGDELFGYRSIQLKGSDGTMLTAQYKVQTRKGAVGVFELQNDGKLAEGVTYEVTPVGSWATATDVTLQS</sequence>
<protein>
    <submittedName>
        <fullName evidence="3">S-layer homology domain-containing protein</fullName>
    </submittedName>
</protein>